<keyword evidence="4" id="KW-0804">Transcription</keyword>
<evidence type="ECO:0000256" key="4">
    <source>
        <dbReference type="ARBA" id="ARBA00023163"/>
    </source>
</evidence>
<evidence type="ECO:0000256" key="6">
    <source>
        <dbReference type="SAM" id="MobiDB-lite"/>
    </source>
</evidence>
<gene>
    <name evidence="7" type="ORF">NECHADRAFT_83253</name>
</gene>
<accession>C7Z3H7</accession>
<dbReference type="EMBL" id="GG698909">
    <property type="protein sequence ID" value="EEU41138.1"/>
    <property type="molecule type" value="Genomic_DNA"/>
</dbReference>
<evidence type="ECO:0000256" key="2">
    <source>
        <dbReference type="ARBA" id="ARBA00023015"/>
    </source>
</evidence>
<proteinExistence type="predicted"/>
<evidence type="ECO:0000313" key="8">
    <source>
        <dbReference type="Proteomes" id="UP000005206"/>
    </source>
</evidence>
<dbReference type="GO" id="GO:0045944">
    <property type="term" value="P:positive regulation of transcription by RNA polymerase II"/>
    <property type="evidence" value="ECO:0007669"/>
    <property type="project" value="TreeGrafter"/>
</dbReference>
<keyword evidence="2" id="KW-0805">Transcription regulation</keyword>
<keyword evidence="8" id="KW-1185">Reference proteome</keyword>
<dbReference type="RefSeq" id="XP_003046851.1">
    <property type="nucleotide sequence ID" value="XM_003046805.1"/>
</dbReference>
<evidence type="ECO:0000256" key="5">
    <source>
        <dbReference type="ARBA" id="ARBA00023242"/>
    </source>
</evidence>
<feature type="region of interest" description="Disordered" evidence="6">
    <location>
        <begin position="37"/>
        <end position="68"/>
    </location>
</feature>
<dbReference type="GO" id="GO:0005634">
    <property type="term" value="C:nucleus"/>
    <property type="evidence" value="ECO:0007669"/>
    <property type="project" value="UniProtKB-SubCell"/>
</dbReference>
<dbReference type="OMA" id="IVETECW"/>
<dbReference type="HOGENOM" id="CLU_006926_1_1_1"/>
<dbReference type="GeneID" id="9675764"/>
<evidence type="ECO:0000256" key="3">
    <source>
        <dbReference type="ARBA" id="ARBA00023125"/>
    </source>
</evidence>
<dbReference type="CDD" id="cd12148">
    <property type="entry name" value="fungal_TF_MHR"/>
    <property type="match status" value="1"/>
</dbReference>
<dbReference type="PANTHER" id="PTHR47540">
    <property type="entry name" value="THIAMINE REPRESSIBLE GENES REGULATORY PROTEIN THI5"/>
    <property type="match status" value="1"/>
</dbReference>
<dbReference type="PANTHER" id="PTHR47540:SF6">
    <property type="entry name" value="ZN(II)2CYS6 TRANSCRIPTION FACTOR (EUROFUNG)"/>
    <property type="match status" value="1"/>
</dbReference>
<evidence type="ECO:0000256" key="1">
    <source>
        <dbReference type="ARBA" id="ARBA00004123"/>
    </source>
</evidence>
<dbReference type="VEuPathDB" id="FungiDB:NECHADRAFT_83253"/>
<dbReference type="GO" id="GO:0043565">
    <property type="term" value="F:sequence-specific DNA binding"/>
    <property type="evidence" value="ECO:0007669"/>
    <property type="project" value="TreeGrafter"/>
</dbReference>
<evidence type="ECO:0008006" key="9">
    <source>
        <dbReference type="Google" id="ProtNLM"/>
    </source>
</evidence>
<dbReference type="eggNOG" id="ENOG502RZ2S">
    <property type="taxonomic scope" value="Eukaryota"/>
</dbReference>
<keyword evidence="5" id="KW-0539">Nucleus</keyword>
<keyword evidence="3" id="KW-0238">DNA-binding</keyword>
<dbReference type="OrthoDB" id="3266505at2759"/>
<dbReference type="InParanoid" id="C7Z3H7"/>
<reference evidence="7 8" key="1">
    <citation type="journal article" date="2009" name="PLoS Genet.">
        <title>The genome of Nectria haematococca: contribution of supernumerary chromosomes to gene expansion.</title>
        <authorList>
            <person name="Coleman J.J."/>
            <person name="Rounsley S.D."/>
            <person name="Rodriguez-Carres M."/>
            <person name="Kuo A."/>
            <person name="Wasmann C.C."/>
            <person name="Grimwood J."/>
            <person name="Schmutz J."/>
            <person name="Taga M."/>
            <person name="White G.J."/>
            <person name="Zhou S."/>
            <person name="Schwartz D.C."/>
            <person name="Freitag M."/>
            <person name="Ma L.J."/>
            <person name="Danchin E.G."/>
            <person name="Henrissat B."/>
            <person name="Coutinho P.M."/>
            <person name="Nelson D.R."/>
            <person name="Straney D."/>
            <person name="Napoli C.A."/>
            <person name="Barker B.M."/>
            <person name="Gribskov M."/>
            <person name="Rep M."/>
            <person name="Kroken S."/>
            <person name="Molnar I."/>
            <person name="Rensing C."/>
            <person name="Kennell J.C."/>
            <person name="Zamora J."/>
            <person name="Farman M.L."/>
            <person name="Selker E.U."/>
            <person name="Salamov A."/>
            <person name="Shapiro H."/>
            <person name="Pangilinan J."/>
            <person name="Lindquist E."/>
            <person name="Lamers C."/>
            <person name="Grigoriev I.V."/>
            <person name="Geiser D.M."/>
            <person name="Covert S.F."/>
            <person name="Temporini E."/>
            <person name="Vanetten H.D."/>
        </authorList>
    </citation>
    <scope>NUCLEOTIDE SEQUENCE [LARGE SCALE GENOMIC DNA]</scope>
    <source>
        <strain evidence="8">ATCC MYA-4622 / CBS 123669 / FGSC 9596 / NRRL 45880 / 77-13-4</strain>
    </source>
</reference>
<dbReference type="AlphaFoldDB" id="C7Z3H7"/>
<name>C7Z3H7_FUSV7</name>
<protein>
    <recommendedName>
        <fullName evidence="9">Transcription factor domain-containing protein</fullName>
    </recommendedName>
</protein>
<dbReference type="KEGG" id="nhe:NECHADRAFT_83253"/>
<dbReference type="InterPro" id="IPR051711">
    <property type="entry name" value="Stress_Response_Reg"/>
</dbReference>
<feature type="compositionally biased region" description="Pro residues" evidence="6">
    <location>
        <begin position="43"/>
        <end position="57"/>
    </location>
</feature>
<organism evidence="7 8">
    <name type="scientific">Fusarium vanettenii (strain ATCC MYA-4622 / CBS 123669 / FGSC 9596 / NRRL 45880 / 77-13-4)</name>
    <name type="common">Fusarium solani subsp. pisi</name>
    <dbReference type="NCBI Taxonomy" id="660122"/>
    <lineage>
        <taxon>Eukaryota</taxon>
        <taxon>Fungi</taxon>
        <taxon>Dikarya</taxon>
        <taxon>Ascomycota</taxon>
        <taxon>Pezizomycotina</taxon>
        <taxon>Sordariomycetes</taxon>
        <taxon>Hypocreomycetidae</taxon>
        <taxon>Hypocreales</taxon>
        <taxon>Nectriaceae</taxon>
        <taxon>Fusarium</taxon>
        <taxon>Fusarium solani species complex</taxon>
        <taxon>Fusarium vanettenii</taxon>
    </lineage>
</organism>
<evidence type="ECO:0000313" key="7">
    <source>
        <dbReference type="EMBL" id="EEU41138.1"/>
    </source>
</evidence>
<comment type="subcellular location">
    <subcellularLocation>
        <location evidence="1">Nucleus</location>
    </subcellularLocation>
</comment>
<sequence length="623" mass="69234">MPRSSGSSSERWLHSATPSLPQKKSIAFLDRILQENAELRARLPPPESPPVKSTPPPSHHDPMPNDDEDAAQNQILEESDWFAHTRSSDTPIWIGEIADAAFATRFRQFASSSKAPSHIPRTQFASDDAIRGLAATNPPWPSPPCARLLIETALQFLRHNYHIVRRSEVLALSTGGFDHSGQGTSSASAAKMWALFAIGELRSSKCLNLNNNFPGLAYFAVASDTIRIINERPQLEVIETLLLLVSPKPFPANLLADSCFWLYTPSKRIAGTQPAHLWALPCGLRPSWGSMSTSGMPMFQIPTRGSTVFESGDDDISVDMPSTNSTLNLGDFGDHVHFMAVVRLAKIAGNISRSLYVRTPQRGTFLQRVERIREELSQWRDQLPGHMKHDFTSGSDSDMYSQPTTSPLQLTFNQLLILATRPVLLFVFRRHIEGSTTATSDSSLPSHTLEIADACIHSARQSYQLLSQYWVNGDFHVFNYSYVQHLFSAAVILAIAGALGRETSQNDNDEFNLAAGFLQQLEQNGHFAAMEFYSHIKEIRSTLERLHSIGGSLLSSENSGPQPSVQASQLTFSDQTLTVTSSYDDHGLQFVDDLPLDLSFLDDWIYENALQQLCWEEQLPSHD</sequence>
<dbReference type="Proteomes" id="UP000005206">
    <property type="component" value="Chromosome 8"/>
</dbReference>